<dbReference type="Pfam" id="PF01337">
    <property type="entry name" value="Barstar"/>
    <property type="match status" value="1"/>
</dbReference>
<dbReference type="SUPFAM" id="SSF52038">
    <property type="entry name" value="Barstar-related"/>
    <property type="match status" value="1"/>
</dbReference>
<evidence type="ECO:0000256" key="1">
    <source>
        <dbReference type="ARBA" id="ARBA00006845"/>
    </source>
</evidence>
<comment type="caution">
    <text evidence="3">The sequence shown here is derived from an EMBL/GenBank/DDBJ whole genome shotgun (WGS) entry which is preliminary data.</text>
</comment>
<reference evidence="3" key="1">
    <citation type="submission" date="2020-02" db="EMBL/GenBank/DDBJ databases">
        <authorList>
            <person name="Chen W.-M."/>
        </authorList>
    </citation>
    <scope>NUCLEOTIDE SEQUENCE</scope>
    <source>
        <strain evidence="3">NBD-18</strain>
    </source>
</reference>
<feature type="domain" description="Barstar (barnase inhibitor)" evidence="2">
    <location>
        <begin position="40"/>
        <end position="130"/>
    </location>
</feature>
<proteinExistence type="inferred from homology"/>
<comment type="similarity">
    <text evidence="1">Belongs to the barstar family.</text>
</comment>
<dbReference type="AlphaFoldDB" id="A0A6B2QY72"/>
<sequence>MGKTVDPKLRQLLQNGGGIDPTKDLDILESLARERGLNWCVADCDKARSWSAVFRAVVKSVDYPQFISADFESLFDCLSDTLLDQKDGVVLIFDKLHSADPAIVEQGNEFLQTLNDAVTFAHENGRVFIYGIHHAGKHEEATPGKVNNWSDEPA</sequence>
<organism evidence="3">
    <name type="scientific">Sheuella amnicola</name>
    <dbReference type="NCBI Taxonomy" id="2707330"/>
    <lineage>
        <taxon>Bacteria</taxon>
        <taxon>Pseudomonadati</taxon>
        <taxon>Pseudomonadota</taxon>
        <taxon>Betaproteobacteria</taxon>
        <taxon>Burkholderiales</taxon>
        <taxon>Alcaligenaceae</taxon>
        <taxon>Sheuella</taxon>
    </lineage>
</organism>
<evidence type="ECO:0000259" key="2">
    <source>
        <dbReference type="Pfam" id="PF01337"/>
    </source>
</evidence>
<dbReference type="EMBL" id="JAAGRN010000004">
    <property type="protein sequence ID" value="NDY82971.1"/>
    <property type="molecule type" value="Genomic_DNA"/>
</dbReference>
<evidence type="ECO:0000313" key="3">
    <source>
        <dbReference type="EMBL" id="NDY82971.1"/>
    </source>
</evidence>
<accession>A0A6B2QY72</accession>
<dbReference type="Gene3D" id="3.30.370.10">
    <property type="entry name" value="Barstar-like"/>
    <property type="match status" value="1"/>
</dbReference>
<dbReference type="RefSeq" id="WP_163653299.1">
    <property type="nucleotide sequence ID" value="NZ_JAAGRN010000004.1"/>
</dbReference>
<protein>
    <submittedName>
        <fullName evidence="3">Barstar family protein</fullName>
    </submittedName>
</protein>
<gene>
    <name evidence="3" type="ORF">G3I67_06990</name>
</gene>
<name>A0A6B2QY72_9BURK</name>
<dbReference type="InterPro" id="IPR000468">
    <property type="entry name" value="Barstar"/>
</dbReference>
<dbReference type="InterPro" id="IPR035905">
    <property type="entry name" value="Barstar-like_sf"/>
</dbReference>